<evidence type="ECO:0000256" key="1">
    <source>
        <dbReference type="SAM" id="MobiDB-lite"/>
    </source>
</evidence>
<feature type="compositionally biased region" description="Low complexity" evidence="1">
    <location>
        <begin position="323"/>
        <end position="341"/>
    </location>
</feature>
<name>A0A816EAS6_ADIRI</name>
<feature type="region of interest" description="Disordered" evidence="1">
    <location>
        <begin position="238"/>
        <end position="293"/>
    </location>
</feature>
<feature type="compositionally biased region" description="Low complexity" evidence="1">
    <location>
        <begin position="513"/>
        <end position="529"/>
    </location>
</feature>
<dbReference type="EMBL" id="CAJNOR010009409">
    <property type="protein sequence ID" value="CAF1644311.1"/>
    <property type="molecule type" value="Genomic_DNA"/>
</dbReference>
<reference evidence="2" key="1">
    <citation type="submission" date="2021-02" db="EMBL/GenBank/DDBJ databases">
        <authorList>
            <person name="Nowell W R."/>
        </authorList>
    </citation>
    <scope>NUCLEOTIDE SEQUENCE</scope>
</reference>
<dbReference type="AlphaFoldDB" id="A0A816EAS6"/>
<proteinExistence type="predicted"/>
<evidence type="ECO:0000313" key="3">
    <source>
        <dbReference type="Proteomes" id="UP000663828"/>
    </source>
</evidence>
<dbReference type="InterPro" id="IPR028816">
    <property type="entry name" value="Caprin"/>
</dbReference>
<dbReference type="PANTHER" id="PTHR22922">
    <property type="entry name" value="GPI-ANCHORED PROTEIN P137"/>
    <property type="match status" value="1"/>
</dbReference>
<feature type="compositionally biased region" description="Polar residues" evidence="1">
    <location>
        <begin position="262"/>
        <end position="286"/>
    </location>
</feature>
<comment type="caution">
    <text evidence="2">The sequence shown here is derived from an EMBL/GenBank/DDBJ whole genome shotgun (WGS) entry which is preliminary data.</text>
</comment>
<organism evidence="2 3">
    <name type="scientific">Adineta ricciae</name>
    <name type="common">Rotifer</name>
    <dbReference type="NCBI Taxonomy" id="249248"/>
    <lineage>
        <taxon>Eukaryota</taxon>
        <taxon>Metazoa</taxon>
        <taxon>Spiralia</taxon>
        <taxon>Gnathifera</taxon>
        <taxon>Rotifera</taxon>
        <taxon>Eurotatoria</taxon>
        <taxon>Bdelloidea</taxon>
        <taxon>Adinetida</taxon>
        <taxon>Adinetidae</taxon>
        <taxon>Adineta</taxon>
    </lineage>
</organism>
<dbReference type="GO" id="GO:0005737">
    <property type="term" value="C:cytoplasm"/>
    <property type="evidence" value="ECO:0007669"/>
    <property type="project" value="TreeGrafter"/>
</dbReference>
<accession>A0A816EAS6</accession>
<sequence length="535" mass="59965">MPSVTDIQQQTSKISLNNDGKSTPPPSSAGMISDAANADPLTQMILAFEKKQRNLGKRKDKLESYQQEAKSGKELNKDQKEALAKYGEVLGQIECVKDLQEQVKKIQAESSKNQKRLNKQAAEEKRLLVSQRLREYAQLRYLLDHRPTALKPEESSLLDKLARAIVPSDVSSSTITRSVDIVLAIYQGGPLSSTIKTLTDRSSQEVRDILEQLIKQYQSSLDEKLTVQQTQLVEPVKQTPLVSQAPPPTPASLLPQREQNKSESSNNNDVLGPSLSHTHLIPTNPNEHPLQFDTRDQNIPYHQLVQDSPFFLPLEPTNTSNNQQQIKQDSSTTQDSTQIQSNEPNHYMQPFNVHTSSQDYTQTSTQQGKNNYEQVNQLIIVKRFSNVFLFKDNSSNVVHSNNIPTDEQQSEEQWQHRRGNSGNNYRGGHYNGNGNKNYNRSGSNNYNQQQWRGPRGGGHHDGSFSGGQRQYNENNNGGRGGPRGGSHPNYRGNRGGSYRGGNRGNGNPGYNGNGYQRSSQYQYNNEQQNHPVASN</sequence>
<keyword evidence="3" id="KW-1185">Reference proteome</keyword>
<evidence type="ECO:0000313" key="2">
    <source>
        <dbReference type="EMBL" id="CAF1644311.1"/>
    </source>
</evidence>
<gene>
    <name evidence="2" type="ORF">XAT740_LOCUS53868</name>
</gene>
<dbReference type="PANTHER" id="PTHR22922:SF19">
    <property type="entry name" value="CAPRIN HOMOLOG"/>
    <property type="match status" value="1"/>
</dbReference>
<feature type="compositionally biased region" description="Low complexity" evidence="1">
    <location>
        <begin position="420"/>
        <end position="447"/>
    </location>
</feature>
<feature type="region of interest" description="Disordered" evidence="1">
    <location>
        <begin position="1"/>
        <end position="36"/>
    </location>
</feature>
<protein>
    <submittedName>
        <fullName evidence="2">Uncharacterized protein</fullName>
    </submittedName>
</protein>
<feature type="region of interest" description="Disordered" evidence="1">
    <location>
        <begin position="56"/>
        <end position="75"/>
    </location>
</feature>
<feature type="compositionally biased region" description="Polar residues" evidence="1">
    <location>
        <begin position="1"/>
        <end position="21"/>
    </location>
</feature>
<feature type="compositionally biased region" description="Polar residues" evidence="1">
    <location>
        <begin position="397"/>
        <end position="407"/>
    </location>
</feature>
<dbReference type="GO" id="GO:0003723">
    <property type="term" value="F:RNA binding"/>
    <property type="evidence" value="ECO:0007669"/>
    <property type="project" value="TreeGrafter"/>
</dbReference>
<feature type="region of interest" description="Disordered" evidence="1">
    <location>
        <begin position="397"/>
        <end position="535"/>
    </location>
</feature>
<feature type="compositionally biased region" description="Low complexity" evidence="1">
    <location>
        <begin position="466"/>
        <end position="476"/>
    </location>
</feature>
<feature type="compositionally biased region" description="Gly residues" evidence="1">
    <location>
        <begin position="493"/>
        <end position="512"/>
    </location>
</feature>
<dbReference type="Proteomes" id="UP000663828">
    <property type="component" value="Unassembled WGS sequence"/>
</dbReference>
<feature type="region of interest" description="Disordered" evidence="1">
    <location>
        <begin position="311"/>
        <end position="352"/>
    </location>
</feature>